<feature type="region of interest" description="Disordered" evidence="1">
    <location>
        <begin position="1"/>
        <end position="78"/>
    </location>
</feature>
<dbReference type="EMBL" id="JAFFZM010000015">
    <property type="protein sequence ID" value="MBO8201367.1"/>
    <property type="molecule type" value="Genomic_DNA"/>
</dbReference>
<dbReference type="Proteomes" id="UP000721954">
    <property type="component" value="Unassembled WGS sequence"/>
</dbReference>
<comment type="caution">
    <text evidence="2">The sequence shown here is derived from an EMBL/GenBank/DDBJ whole genome shotgun (WGS) entry which is preliminary data.</text>
</comment>
<feature type="compositionally biased region" description="Basic and acidic residues" evidence="1">
    <location>
        <begin position="148"/>
        <end position="170"/>
    </location>
</feature>
<protein>
    <submittedName>
        <fullName evidence="2">Uncharacterized protein</fullName>
    </submittedName>
</protein>
<accession>A0ABS3Y2G6</accession>
<dbReference type="GeneID" id="96261715"/>
<keyword evidence="3" id="KW-1185">Reference proteome</keyword>
<evidence type="ECO:0000313" key="2">
    <source>
        <dbReference type="EMBL" id="MBO8201367.1"/>
    </source>
</evidence>
<reference evidence="2 3" key="1">
    <citation type="submission" date="2021-02" db="EMBL/GenBank/DDBJ databases">
        <title>Streptomyces spirodelae sp. nov., isolated from duckweed.</title>
        <authorList>
            <person name="Saimee Y."/>
            <person name="Duangmal K."/>
        </authorList>
    </citation>
    <scope>NUCLEOTIDE SEQUENCE [LARGE SCALE GENOMIC DNA]</scope>
    <source>
        <strain evidence="2 3">DSM 42105</strain>
    </source>
</reference>
<organism evidence="2 3">
    <name type="scientific">Streptomyces smyrnaeus</name>
    <dbReference type="NCBI Taxonomy" id="1387713"/>
    <lineage>
        <taxon>Bacteria</taxon>
        <taxon>Bacillati</taxon>
        <taxon>Actinomycetota</taxon>
        <taxon>Actinomycetes</taxon>
        <taxon>Kitasatosporales</taxon>
        <taxon>Streptomycetaceae</taxon>
        <taxon>Streptomyces</taxon>
    </lineage>
</organism>
<proteinExistence type="predicted"/>
<sequence>MVERSAIHDVIGVPDPHTIAEPGSSAINDLSPDSHGSARLQLAGGAKPQSDETGSDGQTVSDRAAWRKAAHDTDQLKRPLSQAGMQMFVDTLGVNMLFGLDGTDGDFECAGVIADTLHSSWVEYADKVADRCTRLAGSMHNAGTMQHNNDEERGSEFDRLSHRYRDTPGR</sequence>
<dbReference type="RefSeq" id="WP_209213045.1">
    <property type="nucleotide sequence ID" value="NZ_JAFFZM010000015.1"/>
</dbReference>
<evidence type="ECO:0000313" key="3">
    <source>
        <dbReference type="Proteomes" id="UP000721954"/>
    </source>
</evidence>
<gene>
    <name evidence="2" type="ORF">JW613_24175</name>
</gene>
<name>A0ABS3Y2G6_9ACTN</name>
<feature type="compositionally biased region" description="Polar residues" evidence="1">
    <location>
        <begin position="51"/>
        <end position="61"/>
    </location>
</feature>
<feature type="region of interest" description="Disordered" evidence="1">
    <location>
        <begin position="141"/>
        <end position="170"/>
    </location>
</feature>
<evidence type="ECO:0000256" key="1">
    <source>
        <dbReference type="SAM" id="MobiDB-lite"/>
    </source>
</evidence>